<evidence type="ECO:0000256" key="4">
    <source>
        <dbReference type="ARBA" id="ARBA00023163"/>
    </source>
</evidence>
<dbReference type="PROSITE" id="PS51032">
    <property type="entry name" value="AP2_ERF"/>
    <property type="match status" value="1"/>
</dbReference>
<dbReference type="PANTHER" id="PTHR35754">
    <property type="entry name" value="ATP SYNTHASE SUBUNIT B"/>
    <property type="match status" value="1"/>
</dbReference>
<keyword evidence="5" id="KW-0539">Nucleus</keyword>
<dbReference type="SUPFAM" id="SSF54171">
    <property type="entry name" value="DNA-binding domain"/>
    <property type="match status" value="1"/>
</dbReference>
<keyword evidence="8" id="KW-1185">Reference proteome</keyword>
<accession>A0ABM2YW34</accession>
<sequence>MEELRKLEQLHTTLTFMQSHNFVRSSTLDSNRFIANLVLLLLQPCGELNLDMKFRLLSEYLPKISVSFLEEASQWVRFETDERDYQEVNDPSGKKDCLPLQINHEEVAMVGLEAMERANSTLEDFCRSYFMFHGVDIDSPLMIFKYFPVLAFTESYIYQLDGLNEKILSIPTEGDTSLAKEFEKMNYQCWAGTFANMLEKDPFRPLLNVLELRGLLTDRIREEFRSGEEYWALERKLCCALTHKMEISIKNVMRAIHLKSFDYRVLNLLLYQLRGQEVNDLHMEFLSVSEFLVEISDDLFDYEDDVLENNFNILRMFVKIYGPSTAPAMLAKNITDAEERYDNLLKTLDPQLSSKYQRRCEEATKEDSHSFMSLAEKELSEFQSQTPAQPQPNPHPVAKKRTRQDNHSPFRGVRKRRWGRYVSEIRFPGQKTRIWLGSFGSPEMAARAYDSAAFFLKGDSAILNFPELVGSLPRPGSCSRRDIQSAAAKAALEEPVGRVKDEEGPESIGWWDDVGMAAFEEVKASPLRFDSMEGELLSFMEDDHHFFTPCFEL</sequence>
<dbReference type="SMART" id="SM00380">
    <property type="entry name" value="AP2"/>
    <property type="match status" value="1"/>
</dbReference>
<dbReference type="GeneID" id="107914395"/>
<proteinExistence type="predicted"/>
<evidence type="ECO:0000256" key="3">
    <source>
        <dbReference type="ARBA" id="ARBA00023125"/>
    </source>
</evidence>
<protein>
    <recommendedName>
        <fullName evidence="7">AP2/ERF domain-containing protein</fullName>
    </recommendedName>
</protein>
<evidence type="ECO:0000259" key="7">
    <source>
        <dbReference type="PROSITE" id="PS51032"/>
    </source>
</evidence>
<feature type="domain" description="AP2/ERF" evidence="7">
    <location>
        <begin position="409"/>
        <end position="466"/>
    </location>
</feature>
<dbReference type="PRINTS" id="PR00367">
    <property type="entry name" value="ETHRSPELEMNT"/>
</dbReference>
<evidence type="ECO:0000313" key="9">
    <source>
        <dbReference type="RefSeq" id="XP_040934717.1"/>
    </source>
</evidence>
<organism evidence="8 9">
    <name type="scientific">Gossypium hirsutum</name>
    <name type="common">Upland cotton</name>
    <name type="synonym">Gossypium mexicanum</name>
    <dbReference type="NCBI Taxonomy" id="3635"/>
    <lineage>
        <taxon>Eukaryota</taxon>
        <taxon>Viridiplantae</taxon>
        <taxon>Streptophyta</taxon>
        <taxon>Embryophyta</taxon>
        <taxon>Tracheophyta</taxon>
        <taxon>Spermatophyta</taxon>
        <taxon>Magnoliopsida</taxon>
        <taxon>eudicotyledons</taxon>
        <taxon>Gunneridae</taxon>
        <taxon>Pentapetalae</taxon>
        <taxon>rosids</taxon>
        <taxon>malvids</taxon>
        <taxon>Malvales</taxon>
        <taxon>Malvaceae</taxon>
        <taxon>Malvoideae</taxon>
        <taxon>Gossypium</taxon>
    </lineage>
</organism>
<dbReference type="InterPro" id="IPR036955">
    <property type="entry name" value="AP2/ERF_dom_sf"/>
</dbReference>
<reference evidence="8" key="1">
    <citation type="journal article" date="2020" name="Nat. Genet.">
        <title>Genomic diversifications of five Gossypium allopolyploid species and their impact on cotton improvement.</title>
        <authorList>
            <person name="Chen Z.J."/>
            <person name="Sreedasyam A."/>
            <person name="Ando A."/>
            <person name="Song Q."/>
            <person name="De Santiago L.M."/>
            <person name="Hulse-Kemp A.M."/>
            <person name="Ding M."/>
            <person name="Ye W."/>
            <person name="Kirkbride R.C."/>
            <person name="Jenkins J."/>
            <person name="Plott C."/>
            <person name="Lovell J."/>
            <person name="Lin Y.M."/>
            <person name="Vaughn R."/>
            <person name="Liu B."/>
            <person name="Simpson S."/>
            <person name="Scheffler B.E."/>
            <person name="Wen L."/>
            <person name="Saski C.A."/>
            <person name="Grover C.E."/>
            <person name="Hu G."/>
            <person name="Conover J.L."/>
            <person name="Carlson J.W."/>
            <person name="Shu S."/>
            <person name="Boston L.B."/>
            <person name="Williams M."/>
            <person name="Peterson D.G."/>
            <person name="McGee K."/>
            <person name="Jones D.C."/>
            <person name="Wendel J.F."/>
            <person name="Stelly D.M."/>
            <person name="Grimwood J."/>
            <person name="Schmutz J."/>
        </authorList>
    </citation>
    <scope>NUCLEOTIDE SEQUENCE [LARGE SCALE GENOMIC DNA]</scope>
    <source>
        <strain evidence="8">cv. TM-1</strain>
    </source>
</reference>
<evidence type="ECO:0000313" key="8">
    <source>
        <dbReference type="Proteomes" id="UP000818029"/>
    </source>
</evidence>
<dbReference type="InterPro" id="IPR001471">
    <property type="entry name" value="AP2/ERF_dom"/>
</dbReference>
<dbReference type="InterPro" id="IPR016177">
    <property type="entry name" value="DNA-bd_dom_sf"/>
</dbReference>
<dbReference type="Gene3D" id="3.30.730.10">
    <property type="entry name" value="AP2/ERF domain"/>
    <property type="match status" value="1"/>
</dbReference>
<keyword evidence="2" id="KW-0805">Transcription regulation</keyword>
<keyword evidence="4" id="KW-0804">Transcription</keyword>
<dbReference type="PANTHER" id="PTHR35754:SF2">
    <property type="entry name" value="ATP SYNTHASE SUBUNIT B"/>
    <property type="match status" value="1"/>
</dbReference>
<keyword evidence="3" id="KW-0238">DNA-binding</keyword>
<evidence type="ECO:0000256" key="5">
    <source>
        <dbReference type="ARBA" id="ARBA00023242"/>
    </source>
</evidence>
<reference evidence="9" key="2">
    <citation type="submission" date="2025-08" db="UniProtKB">
        <authorList>
            <consortium name="RefSeq"/>
        </authorList>
    </citation>
    <scope>IDENTIFICATION</scope>
</reference>
<evidence type="ECO:0000256" key="1">
    <source>
        <dbReference type="ARBA" id="ARBA00004123"/>
    </source>
</evidence>
<comment type="subcellular location">
    <subcellularLocation>
        <location evidence="1">Nucleus</location>
    </subcellularLocation>
</comment>
<dbReference type="Proteomes" id="UP000818029">
    <property type="component" value="Chromosome A10"/>
</dbReference>
<dbReference type="Pfam" id="PF00847">
    <property type="entry name" value="AP2"/>
    <property type="match status" value="1"/>
</dbReference>
<dbReference type="CDD" id="cd00018">
    <property type="entry name" value="AP2"/>
    <property type="match status" value="1"/>
</dbReference>
<feature type="region of interest" description="Disordered" evidence="6">
    <location>
        <begin position="380"/>
        <end position="410"/>
    </location>
</feature>
<evidence type="ECO:0000256" key="6">
    <source>
        <dbReference type="SAM" id="MobiDB-lite"/>
    </source>
</evidence>
<dbReference type="RefSeq" id="XP_040934717.1">
    <property type="nucleotide sequence ID" value="XM_041078783.1"/>
</dbReference>
<name>A0ABM2YW34_GOSHI</name>
<gene>
    <name evidence="9" type="primary">LOC107914395</name>
</gene>
<evidence type="ECO:0000256" key="2">
    <source>
        <dbReference type="ARBA" id="ARBA00023015"/>
    </source>
</evidence>